<evidence type="ECO:0000313" key="2">
    <source>
        <dbReference type="Proteomes" id="UP000334923"/>
    </source>
</evidence>
<sequence length="58" mass="5920">MRIDPGSGRGSGQYDPPALVAPVIALLDHGLAGIGVVIAGASSLAEAFPAVRFFWVID</sequence>
<gene>
    <name evidence="1" type="ORF">MAMT_01939</name>
</gene>
<protein>
    <submittedName>
        <fullName evidence="1">Uncharacterized protein</fullName>
    </submittedName>
</protein>
<organism evidence="1 2">
    <name type="scientific">Methylacidimicrobium tartarophylax</name>
    <dbReference type="NCBI Taxonomy" id="1041768"/>
    <lineage>
        <taxon>Bacteria</taxon>
        <taxon>Pseudomonadati</taxon>
        <taxon>Verrucomicrobiota</taxon>
        <taxon>Methylacidimicrobium</taxon>
    </lineage>
</organism>
<dbReference type="EMBL" id="CABFVA020000113">
    <property type="protein sequence ID" value="VVM07810.1"/>
    <property type="molecule type" value="Genomic_DNA"/>
</dbReference>
<dbReference type="RefSeq" id="WP_178087057.1">
    <property type="nucleotide sequence ID" value="NZ_CABFVA020000113.1"/>
</dbReference>
<dbReference type="Proteomes" id="UP000334923">
    <property type="component" value="Unassembled WGS sequence"/>
</dbReference>
<evidence type="ECO:0000313" key="1">
    <source>
        <dbReference type="EMBL" id="VVM07810.1"/>
    </source>
</evidence>
<dbReference type="AlphaFoldDB" id="A0A5E6MIP2"/>
<accession>A0A5E6MIP2</accession>
<proteinExistence type="predicted"/>
<name>A0A5E6MIP2_9BACT</name>
<reference evidence="1 2" key="1">
    <citation type="submission" date="2019-09" db="EMBL/GenBank/DDBJ databases">
        <authorList>
            <person name="Cremers G."/>
        </authorList>
    </citation>
    <scope>NUCLEOTIDE SEQUENCE [LARGE SCALE GENOMIC DNA]</scope>
    <source>
        <strain evidence="1">4A</strain>
    </source>
</reference>
<keyword evidence="2" id="KW-1185">Reference proteome</keyword>